<dbReference type="AlphaFoldDB" id="A0A1L9AXD1"/>
<reference evidence="1 2" key="2">
    <citation type="submission" date="2016-12" db="EMBL/GenBank/DDBJ databases">
        <title>Draft Genome Sequence of Cystobacter ferrugineus Strain Cbfe23.</title>
        <authorList>
            <person name="Akbar S."/>
            <person name="Dowd S.E."/>
            <person name="Stevens D.C."/>
        </authorList>
    </citation>
    <scope>NUCLEOTIDE SEQUENCE [LARGE SCALE GENOMIC DNA]</scope>
    <source>
        <strain evidence="1 2">Cbfe23</strain>
    </source>
</reference>
<accession>A0A1L9AXD1</accession>
<reference evidence="2" key="1">
    <citation type="submission" date="2016-11" db="EMBL/GenBank/DDBJ databases">
        <authorList>
            <person name="Shukria A."/>
            <person name="Stevens D.C."/>
        </authorList>
    </citation>
    <scope>NUCLEOTIDE SEQUENCE [LARGE SCALE GENOMIC DNA]</scope>
    <source>
        <strain evidence="2">Cbfe23</strain>
    </source>
</reference>
<evidence type="ECO:0000313" key="2">
    <source>
        <dbReference type="Proteomes" id="UP000182229"/>
    </source>
</evidence>
<dbReference type="RefSeq" id="WP_071904141.1">
    <property type="nucleotide sequence ID" value="NZ_MPIN01000017.1"/>
</dbReference>
<keyword evidence="2" id="KW-1185">Reference proteome</keyword>
<gene>
    <name evidence="1" type="ORF">BON30_41580</name>
</gene>
<organism evidence="1 2">
    <name type="scientific">Cystobacter ferrugineus</name>
    <dbReference type="NCBI Taxonomy" id="83449"/>
    <lineage>
        <taxon>Bacteria</taxon>
        <taxon>Pseudomonadati</taxon>
        <taxon>Myxococcota</taxon>
        <taxon>Myxococcia</taxon>
        <taxon>Myxococcales</taxon>
        <taxon>Cystobacterineae</taxon>
        <taxon>Archangiaceae</taxon>
        <taxon>Cystobacter</taxon>
    </lineage>
</organism>
<dbReference type="Proteomes" id="UP000182229">
    <property type="component" value="Unassembled WGS sequence"/>
</dbReference>
<evidence type="ECO:0000313" key="1">
    <source>
        <dbReference type="EMBL" id="OJH34659.1"/>
    </source>
</evidence>
<name>A0A1L9AXD1_9BACT</name>
<sequence>MHSAFCVLALLLAAGETPDPKPASVEVTALEVDVDFRCPSRANQSLLLTPKAQGQVKVPESCPDAGADWRLTLHCPEDTCSGVIRTTQGAIALVQGPRKQLQVKPLAKEHAPTLDLLALKITGQYALTMPSAEEHQRPLQLLLQHPLVTGVYTLSPSEHIPVAFELGGKRLVLNSEVQWTQDEHVHLRLRDTQGALLFEGTLALKEQRELDCQRLGGFCQGSLKLWVREYQALPIQP</sequence>
<proteinExistence type="predicted"/>
<comment type="caution">
    <text evidence="1">The sequence shown here is derived from an EMBL/GenBank/DDBJ whole genome shotgun (WGS) entry which is preliminary data.</text>
</comment>
<protein>
    <submittedName>
        <fullName evidence="1">Uncharacterized protein</fullName>
    </submittedName>
</protein>
<dbReference type="EMBL" id="MPIN01000017">
    <property type="protein sequence ID" value="OJH34659.1"/>
    <property type="molecule type" value="Genomic_DNA"/>
</dbReference>
<dbReference type="OrthoDB" id="5512877at2"/>